<evidence type="ECO:0000256" key="3">
    <source>
        <dbReference type="ARBA" id="ARBA00023129"/>
    </source>
</evidence>
<reference evidence="7" key="1">
    <citation type="thesis" date="1995" institute="Molekulare Genetik" country="Institut fuer Pflanzengenetik und Kulturpflanzenforschung">
        <authorList>
            <person name="Braun H."/>
        </authorList>
    </citation>
    <scope>NUCLEOTIDE SEQUENCE</scope>
    <source>
        <tissue evidence="7">Spore</tissue>
    </source>
</reference>
<dbReference type="PRINTS" id="PR00439">
    <property type="entry name" value="11SGLOBULIN"/>
</dbReference>
<accession>Q40371</accession>
<evidence type="ECO:0000313" key="7">
    <source>
        <dbReference type="EMBL" id="CAA91187.1"/>
    </source>
</evidence>
<dbReference type="CDD" id="cd02244">
    <property type="entry name" value="cupin_7S_vicilin-like_N"/>
    <property type="match status" value="1"/>
</dbReference>
<feature type="region of interest" description="Disordered" evidence="5">
    <location>
        <begin position="72"/>
        <end position="119"/>
    </location>
</feature>
<evidence type="ECO:0000256" key="1">
    <source>
        <dbReference type="ARBA" id="ARBA00007178"/>
    </source>
</evidence>
<reference evidence="7" key="2">
    <citation type="journal article" date="1998" name="Eur. J. Biochem.">
        <title>A gene encoding a vicilin-like protein is specifically expressed in fern spores. Evolutionary pathway of seed storage globulins.</title>
        <authorList>
            <person name="Shutov A.D."/>
            <person name="Braun H."/>
            <person name="Chesnokov Y.V."/>
            <person name="Baumlein H."/>
        </authorList>
    </citation>
    <scope>NUCLEOTIDE SEQUENCE</scope>
    <source>
        <tissue evidence="7">Spore</tissue>
    </source>
</reference>
<dbReference type="SUPFAM" id="SSF51182">
    <property type="entry name" value="RmlC-like cupins"/>
    <property type="match status" value="1"/>
</dbReference>
<keyword evidence="4" id="KW-1015">Disulfide bond</keyword>
<dbReference type="PANTHER" id="PTHR31189:SF2">
    <property type="entry name" value="RMLC-LIKE CUPINS SUPERFAMILY PROTEIN"/>
    <property type="match status" value="1"/>
</dbReference>
<dbReference type="CDD" id="cd02245">
    <property type="entry name" value="cupin_7S_vicilin-like_C"/>
    <property type="match status" value="1"/>
</dbReference>
<name>Q40371_MATST</name>
<dbReference type="InterPro" id="IPR011051">
    <property type="entry name" value="RmlC_Cupin_sf"/>
</dbReference>
<proteinExistence type="evidence at transcript level"/>
<dbReference type="InterPro" id="IPR050253">
    <property type="entry name" value="Seed_Storage-Functional"/>
</dbReference>
<feature type="domain" description="Cupin type-1" evidence="6">
    <location>
        <begin position="121"/>
        <end position="277"/>
    </location>
</feature>
<evidence type="ECO:0000259" key="6">
    <source>
        <dbReference type="SMART" id="SM00835"/>
    </source>
</evidence>
<dbReference type="GO" id="GO:0045735">
    <property type="term" value="F:nutrient reservoir activity"/>
    <property type="evidence" value="ECO:0007669"/>
    <property type="project" value="UniProtKB-KW"/>
</dbReference>
<dbReference type="PANTHER" id="PTHR31189">
    <property type="entry name" value="OS03G0336100 PROTEIN-RELATED"/>
    <property type="match status" value="1"/>
</dbReference>
<evidence type="ECO:0000256" key="5">
    <source>
        <dbReference type="SAM" id="MobiDB-lite"/>
    </source>
</evidence>
<evidence type="ECO:0000256" key="2">
    <source>
        <dbReference type="ARBA" id="ARBA00022761"/>
    </source>
</evidence>
<comment type="similarity">
    <text evidence="1">Belongs to the 11S seed storage protein (globulins) family.</text>
</comment>
<dbReference type="InterPro" id="IPR014710">
    <property type="entry name" value="RmlC-like_jellyroll"/>
</dbReference>
<dbReference type="SMART" id="SM00835">
    <property type="entry name" value="Cupin_1"/>
    <property type="match status" value="2"/>
</dbReference>
<sequence length="504" mass="56227">MGTYTLRYKSCWWVVAALLLCIGCRTSLSTRWPQYPHDHALPSIPALIGQMVAEPLHVLDKQLQLKPLFSEDGQAVSGYDGGRQEEEHEREREHEHERHQKEEEEHEHHHHHEKTQRQESFVLEKPIKVIKTEAGELRMLPQAGINSELVRQRLGLGFLSLEPKALLIPQYIDADCLFLVHEGRGQLSWVEEGDVQEVDVEEGDVFEIESGTVFYMLNQDEGQRLSIFSIYDTATVFNDQMFHSFFVAGGQKPKTILSGFDEDVLATVFKAHADEVGDMLSSQTQGPIIYFSGRNESKRGDAAGLGLGKSLTDMLDRYIGLPTDSGKKPYNLFKEKADFGNDYGSTTTIHGKDFKLLKALNKGVFLVRLKAGAVLAPHWNPRATEIALVTKGEGETQIVYPNGSAAATQRVSEGSVFFVPQNFPMCQIASQSGSFEFMGFTTSSRPNRPQFLAGSNSVLKGIEAEVLASSFNIPVEHLQHFLHLQPEAVILPGQPTKPNLDTII</sequence>
<organism evidence="7">
    <name type="scientific">Matteuccia struthiopteris</name>
    <name type="common">European ostrich fern</name>
    <name type="synonym">Osmunda struthiopteris</name>
    <dbReference type="NCBI Taxonomy" id="3277"/>
    <lineage>
        <taxon>Eukaryota</taxon>
        <taxon>Viridiplantae</taxon>
        <taxon>Streptophyta</taxon>
        <taxon>Embryophyta</taxon>
        <taxon>Tracheophyta</taxon>
        <taxon>Polypodiopsida</taxon>
        <taxon>Polypodiidae</taxon>
        <taxon>Polypodiales</taxon>
        <taxon>Aspleniineae</taxon>
        <taxon>Onocleaceae</taxon>
        <taxon>Matteuccia</taxon>
    </lineage>
</organism>
<dbReference type="InterPro" id="IPR006045">
    <property type="entry name" value="Cupin_1"/>
</dbReference>
<dbReference type="EMBL" id="Z54364">
    <property type="protein sequence ID" value="CAA91187.1"/>
    <property type="molecule type" value="mRNA"/>
</dbReference>
<keyword evidence="3" id="KW-0708">Seed storage protein</keyword>
<protein>
    <submittedName>
        <fullName evidence="7">Vicilin</fullName>
    </submittedName>
</protein>
<dbReference type="Gene3D" id="2.60.120.10">
    <property type="entry name" value="Jelly Rolls"/>
    <property type="match status" value="2"/>
</dbReference>
<feature type="compositionally biased region" description="Basic and acidic residues" evidence="5">
    <location>
        <begin position="82"/>
        <end position="107"/>
    </location>
</feature>
<dbReference type="AlphaFoldDB" id="Q40371"/>
<dbReference type="Pfam" id="PF00190">
    <property type="entry name" value="Cupin_1"/>
    <property type="match status" value="2"/>
</dbReference>
<dbReference type="InterPro" id="IPR006044">
    <property type="entry name" value="11S_seedstore_pln"/>
</dbReference>
<keyword evidence="2" id="KW-0758">Storage protein</keyword>
<evidence type="ECO:0000256" key="4">
    <source>
        <dbReference type="ARBA" id="ARBA00023157"/>
    </source>
</evidence>
<feature type="domain" description="Cupin type-1" evidence="6">
    <location>
        <begin position="330"/>
        <end position="479"/>
    </location>
</feature>